<comment type="caution">
    <text evidence="1">The sequence shown here is derived from an EMBL/GenBank/DDBJ whole genome shotgun (WGS) entry which is preliminary data.</text>
</comment>
<name>A0A3A6VTY1_LEGPN</name>
<gene>
    <name evidence="1" type="ORF">D1H98_08330</name>
</gene>
<proteinExistence type="predicted"/>
<dbReference type="Proteomes" id="UP000277145">
    <property type="component" value="Unassembled WGS sequence"/>
</dbReference>
<sequence length="64" mass="7714">MIRNSCSHSFHGLETQPNQYVICSILRFCLFYNRSFFKRCPMWNLKKVKGRHALILYRDQSVKC</sequence>
<dbReference type="EMBL" id="QWDR01000001">
    <property type="protein sequence ID" value="RJY34758.1"/>
    <property type="molecule type" value="Genomic_DNA"/>
</dbReference>
<dbReference type="AlphaFoldDB" id="A0A3A6VTY1"/>
<organism evidence="1 2">
    <name type="scientific">Legionella pneumophila subsp. pneumophila</name>
    <dbReference type="NCBI Taxonomy" id="91891"/>
    <lineage>
        <taxon>Bacteria</taxon>
        <taxon>Pseudomonadati</taxon>
        <taxon>Pseudomonadota</taxon>
        <taxon>Gammaproteobacteria</taxon>
        <taxon>Legionellales</taxon>
        <taxon>Legionellaceae</taxon>
        <taxon>Legionella</taxon>
    </lineage>
</organism>
<evidence type="ECO:0000313" key="1">
    <source>
        <dbReference type="EMBL" id="RJY34758.1"/>
    </source>
</evidence>
<evidence type="ECO:0000313" key="2">
    <source>
        <dbReference type="Proteomes" id="UP000277145"/>
    </source>
</evidence>
<protein>
    <submittedName>
        <fullName evidence="1">Uncharacterized protein</fullName>
    </submittedName>
</protein>
<accession>A0A3A6VTY1</accession>
<reference evidence="1 2" key="1">
    <citation type="submission" date="2018-08" db="EMBL/GenBank/DDBJ databases">
        <title>Genome Sequences of Legionella pneumophila subsp. pneumophila Isolates, Recovered from a Drinking Water System in a Large Builging.</title>
        <authorList>
            <person name="Gomez-Alvarez V."/>
            <person name="Boczek L."/>
            <person name="King D."/>
            <person name="Pemberton A."/>
            <person name="Pfaller S."/>
            <person name="Rodgers M."/>
            <person name="Santodomingo J."/>
            <person name="Revetta R."/>
        </authorList>
    </citation>
    <scope>NUCLEOTIDE SEQUENCE [LARGE SCALE GENOMIC DNA]</scope>
    <source>
        <strain evidence="1 2">L01C.1</strain>
    </source>
</reference>